<dbReference type="EMBL" id="CAJOBP010088372">
    <property type="protein sequence ID" value="CAF4938803.1"/>
    <property type="molecule type" value="Genomic_DNA"/>
</dbReference>
<dbReference type="Proteomes" id="UP000663873">
    <property type="component" value="Unassembled WGS sequence"/>
</dbReference>
<feature type="non-terminal residue" evidence="3">
    <location>
        <position position="80"/>
    </location>
</feature>
<evidence type="ECO:0000313" key="2">
    <source>
        <dbReference type="EMBL" id="CAF4938803.1"/>
    </source>
</evidence>
<gene>
    <name evidence="2" type="ORF">UJA718_LOCUS47220</name>
    <name evidence="3" type="ORF">UJA718_LOCUS48618</name>
</gene>
<feature type="non-terminal residue" evidence="3">
    <location>
        <position position="1"/>
    </location>
</feature>
<name>A0A821YTV0_9BILA</name>
<keyword evidence="4" id="KW-1185">Reference proteome</keyword>
<evidence type="ECO:0000313" key="3">
    <source>
        <dbReference type="EMBL" id="CAF4968523.1"/>
    </source>
</evidence>
<dbReference type="AlphaFoldDB" id="A0A821YTV0"/>
<accession>A0A821YTV0</accession>
<feature type="region of interest" description="Disordered" evidence="1">
    <location>
        <begin position="1"/>
        <end position="55"/>
    </location>
</feature>
<sequence length="80" mass="8995">SNENSCQYKIDTRLIETNPPVKSSRSSSPSLHSSDGEHEHQQPQQRIRTKSKKNYYRPFVIDGAVSSSASSSDNNDERKA</sequence>
<proteinExistence type="predicted"/>
<organism evidence="3 4">
    <name type="scientific">Rotaria socialis</name>
    <dbReference type="NCBI Taxonomy" id="392032"/>
    <lineage>
        <taxon>Eukaryota</taxon>
        <taxon>Metazoa</taxon>
        <taxon>Spiralia</taxon>
        <taxon>Gnathifera</taxon>
        <taxon>Rotifera</taxon>
        <taxon>Eurotatoria</taxon>
        <taxon>Bdelloidea</taxon>
        <taxon>Philodinida</taxon>
        <taxon>Philodinidae</taxon>
        <taxon>Rotaria</taxon>
    </lineage>
</organism>
<feature type="compositionally biased region" description="Low complexity" evidence="1">
    <location>
        <begin position="23"/>
        <end position="33"/>
    </location>
</feature>
<comment type="caution">
    <text evidence="3">The sequence shown here is derived from an EMBL/GenBank/DDBJ whole genome shotgun (WGS) entry which is preliminary data.</text>
</comment>
<protein>
    <submittedName>
        <fullName evidence="3">Uncharacterized protein</fullName>
    </submittedName>
</protein>
<reference evidence="3" key="1">
    <citation type="submission" date="2021-02" db="EMBL/GenBank/DDBJ databases">
        <authorList>
            <person name="Nowell W R."/>
        </authorList>
    </citation>
    <scope>NUCLEOTIDE SEQUENCE</scope>
</reference>
<dbReference type="EMBL" id="CAJOBP010098242">
    <property type="protein sequence ID" value="CAF4968523.1"/>
    <property type="molecule type" value="Genomic_DNA"/>
</dbReference>
<evidence type="ECO:0000256" key="1">
    <source>
        <dbReference type="SAM" id="MobiDB-lite"/>
    </source>
</evidence>
<evidence type="ECO:0000313" key="4">
    <source>
        <dbReference type="Proteomes" id="UP000663873"/>
    </source>
</evidence>